<dbReference type="GeneID" id="75026885"/>
<evidence type="ECO:0000256" key="5">
    <source>
        <dbReference type="ARBA" id="ARBA00022827"/>
    </source>
</evidence>
<dbReference type="PANTHER" id="PTHR47354:SF6">
    <property type="entry name" value="NADH OXIDOREDUCTASE HCR"/>
    <property type="match status" value="1"/>
</dbReference>
<evidence type="ECO:0000259" key="11">
    <source>
        <dbReference type="PROSITE" id="PS51384"/>
    </source>
</evidence>
<evidence type="ECO:0000256" key="6">
    <source>
        <dbReference type="ARBA" id="ARBA00023002"/>
    </source>
</evidence>
<organism evidence="12 13">
    <name type="scientific">Serratia ficaria</name>
    <dbReference type="NCBI Taxonomy" id="61651"/>
    <lineage>
        <taxon>Bacteria</taxon>
        <taxon>Pseudomonadati</taxon>
        <taxon>Pseudomonadota</taxon>
        <taxon>Gammaproteobacteria</taxon>
        <taxon>Enterobacterales</taxon>
        <taxon>Yersiniaceae</taxon>
        <taxon>Serratia</taxon>
    </lineage>
</organism>
<dbReference type="Gene3D" id="3.10.20.30">
    <property type="match status" value="1"/>
</dbReference>
<keyword evidence="7" id="KW-0408">Iron</keyword>
<dbReference type="Gene3D" id="2.40.30.10">
    <property type="entry name" value="Translation factors"/>
    <property type="match status" value="1"/>
</dbReference>
<dbReference type="InterPro" id="IPR017927">
    <property type="entry name" value="FAD-bd_FR_type"/>
</dbReference>
<dbReference type="EMBL" id="LT906479">
    <property type="protein sequence ID" value="SNV98254.1"/>
    <property type="molecule type" value="Genomic_DNA"/>
</dbReference>
<sequence>MTQPSPLCPNRVQVHSIQRETADVWTLNLICDVFYPYQPGQFALIGIRNSEETLRAYTLSSSPGQSRFLSVSVRRLPNGVGSRWLTQEVQPGNTLWLSDAQGDFSCQRYPADSYLMLAAGCGVTPIISMCRWLVANRPSCDIAVIFNVRTPADMIFADQWHALCAAHPQLRLTLMAERDPLPGSLSGRLDERALRQVAPDVADRRVMACGPAPYMDLAQRLCRQLGVPADRFHKEQFHTPEAAAQAGDGLTLRAARPLREFRVPVGSTLLAAMEANALPVNAACRAGVCGSCKTRILDGDYTTTSSMTLTAEEIAQGYVLACSCQLQGDVTLA</sequence>
<keyword evidence="13" id="KW-1185">Reference proteome</keyword>
<dbReference type="Proteomes" id="UP000215134">
    <property type="component" value="Chromosome 1"/>
</dbReference>
<dbReference type="SUPFAM" id="SSF63380">
    <property type="entry name" value="Riboflavin synthase domain-like"/>
    <property type="match status" value="1"/>
</dbReference>
<dbReference type="InterPro" id="IPR008333">
    <property type="entry name" value="Cbr1-like_FAD-bd_dom"/>
</dbReference>
<dbReference type="Pfam" id="PF00175">
    <property type="entry name" value="NAD_binding_1"/>
    <property type="match status" value="1"/>
</dbReference>
<dbReference type="InterPro" id="IPR050415">
    <property type="entry name" value="MRET"/>
</dbReference>
<dbReference type="Pfam" id="PF00111">
    <property type="entry name" value="Fer2"/>
    <property type="match status" value="1"/>
</dbReference>
<evidence type="ECO:0000313" key="13">
    <source>
        <dbReference type="Proteomes" id="UP000215134"/>
    </source>
</evidence>
<dbReference type="SUPFAM" id="SSF52343">
    <property type="entry name" value="Ferredoxin reductase-like, C-terminal NADP-linked domain"/>
    <property type="match status" value="1"/>
</dbReference>
<reference evidence="12 13" key="1">
    <citation type="submission" date="2017-06" db="EMBL/GenBank/DDBJ databases">
        <authorList>
            <consortium name="Pathogen Informatics"/>
        </authorList>
    </citation>
    <scope>NUCLEOTIDE SEQUENCE [LARGE SCALE GENOMIC DNA]</scope>
    <source>
        <strain evidence="12 13">NCTC12148</strain>
    </source>
</reference>
<dbReference type="InterPro" id="IPR036010">
    <property type="entry name" value="2Fe-2S_ferredoxin-like_sf"/>
</dbReference>
<keyword evidence="6 12" id="KW-0560">Oxidoreductase</keyword>
<dbReference type="Gene3D" id="3.40.50.80">
    <property type="entry name" value="Nucleotide-binding domain of ferredoxin-NADP reductase (FNR) module"/>
    <property type="match status" value="1"/>
</dbReference>
<keyword evidence="3" id="KW-0001">2Fe-2S</keyword>
<dbReference type="InterPro" id="IPR012675">
    <property type="entry name" value="Beta-grasp_dom_sf"/>
</dbReference>
<evidence type="ECO:0000313" key="12">
    <source>
        <dbReference type="EMBL" id="SNV98254.1"/>
    </source>
</evidence>
<dbReference type="PROSITE" id="PS51384">
    <property type="entry name" value="FAD_FR"/>
    <property type="match status" value="1"/>
</dbReference>
<dbReference type="EC" id="1.-.-.-" evidence="12"/>
<dbReference type="PROSITE" id="PS51085">
    <property type="entry name" value="2FE2S_FER_2"/>
    <property type="match status" value="1"/>
</dbReference>
<dbReference type="InterPro" id="IPR006058">
    <property type="entry name" value="2Fe2S_fd_BS"/>
</dbReference>
<dbReference type="InterPro" id="IPR001433">
    <property type="entry name" value="OxRdtase_FAD/NAD-bd"/>
</dbReference>
<dbReference type="AlphaFoldDB" id="A0A240BRA3"/>
<evidence type="ECO:0000256" key="7">
    <source>
        <dbReference type="ARBA" id="ARBA00023004"/>
    </source>
</evidence>
<evidence type="ECO:0000256" key="2">
    <source>
        <dbReference type="ARBA" id="ARBA00022630"/>
    </source>
</evidence>
<dbReference type="CDD" id="cd00207">
    <property type="entry name" value="fer2"/>
    <property type="match status" value="1"/>
</dbReference>
<evidence type="ECO:0000259" key="10">
    <source>
        <dbReference type="PROSITE" id="PS51085"/>
    </source>
</evidence>
<dbReference type="InterPro" id="IPR039261">
    <property type="entry name" value="FNR_nucleotide-bd"/>
</dbReference>
<dbReference type="STRING" id="1411141.GCA_001590885_03034"/>
<dbReference type="PRINTS" id="PR00406">
    <property type="entry name" value="CYTB5RDTASE"/>
</dbReference>
<evidence type="ECO:0000256" key="3">
    <source>
        <dbReference type="ARBA" id="ARBA00022714"/>
    </source>
</evidence>
<dbReference type="NCBIfam" id="NF007964">
    <property type="entry name" value="PRK10684.1"/>
    <property type="match status" value="1"/>
</dbReference>
<keyword evidence="4" id="KW-0479">Metal-binding</keyword>
<evidence type="ECO:0000256" key="9">
    <source>
        <dbReference type="ARBA" id="ARBA00061434"/>
    </source>
</evidence>
<evidence type="ECO:0000256" key="8">
    <source>
        <dbReference type="ARBA" id="ARBA00023014"/>
    </source>
</evidence>
<keyword evidence="8" id="KW-0411">Iron-sulfur</keyword>
<comment type="cofactor">
    <cofactor evidence="1">
        <name>FAD</name>
        <dbReference type="ChEBI" id="CHEBI:57692"/>
    </cofactor>
</comment>
<dbReference type="Pfam" id="PF00970">
    <property type="entry name" value="FAD_binding_6"/>
    <property type="match status" value="1"/>
</dbReference>
<keyword evidence="2" id="KW-0285">Flavoprotein</keyword>
<dbReference type="InterPro" id="IPR001041">
    <property type="entry name" value="2Fe-2S_ferredoxin-type"/>
</dbReference>
<keyword evidence="5" id="KW-0274">FAD</keyword>
<name>A0A240BRA3_SERFI</name>
<dbReference type="GO" id="GO:0046872">
    <property type="term" value="F:metal ion binding"/>
    <property type="evidence" value="ECO:0007669"/>
    <property type="project" value="UniProtKB-KW"/>
</dbReference>
<dbReference type="CDD" id="cd06215">
    <property type="entry name" value="FNR_iron_sulfur_binding_1"/>
    <property type="match status" value="1"/>
</dbReference>
<proteinExistence type="inferred from homology"/>
<feature type="domain" description="2Fe-2S ferredoxin-type" evidence="10">
    <location>
        <begin position="248"/>
        <end position="333"/>
    </location>
</feature>
<protein>
    <submittedName>
        <fullName evidence="12">NADH oxidoreductase hcr</fullName>
        <ecNumber evidence="12">1.-.-.-</ecNumber>
    </submittedName>
</protein>
<dbReference type="SUPFAM" id="SSF54292">
    <property type="entry name" value="2Fe-2S ferredoxin-like"/>
    <property type="match status" value="1"/>
</dbReference>
<dbReference type="OrthoDB" id="9796486at2"/>
<evidence type="ECO:0000256" key="4">
    <source>
        <dbReference type="ARBA" id="ARBA00022723"/>
    </source>
</evidence>
<dbReference type="KEGG" id="sfj:SAMEA4384070_1719"/>
<gene>
    <name evidence="12" type="primary">hcr</name>
    <name evidence="12" type="ORF">SAMEA4384070_01719</name>
</gene>
<dbReference type="PANTHER" id="PTHR47354">
    <property type="entry name" value="NADH OXIDOREDUCTASE HCR"/>
    <property type="match status" value="1"/>
</dbReference>
<dbReference type="RefSeq" id="WP_095096752.1">
    <property type="nucleotide sequence ID" value="NZ_CAMIQD010000002.1"/>
</dbReference>
<evidence type="ECO:0000256" key="1">
    <source>
        <dbReference type="ARBA" id="ARBA00001974"/>
    </source>
</evidence>
<dbReference type="PROSITE" id="PS00197">
    <property type="entry name" value="2FE2S_FER_1"/>
    <property type="match status" value="1"/>
</dbReference>
<dbReference type="InterPro" id="IPR017938">
    <property type="entry name" value="Riboflavin_synthase-like_b-brl"/>
</dbReference>
<dbReference type="GO" id="GO:0051537">
    <property type="term" value="F:2 iron, 2 sulfur cluster binding"/>
    <property type="evidence" value="ECO:0007669"/>
    <property type="project" value="UniProtKB-KW"/>
</dbReference>
<comment type="similarity">
    <text evidence="9">In the N-terminal section; belongs to the FAD-binding oxidoreductase type 6 family.</text>
</comment>
<accession>A0A240BRA3</accession>
<dbReference type="GO" id="GO:0016491">
    <property type="term" value="F:oxidoreductase activity"/>
    <property type="evidence" value="ECO:0007669"/>
    <property type="project" value="UniProtKB-KW"/>
</dbReference>
<feature type="domain" description="FAD-binding FR-type" evidence="11">
    <location>
        <begin position="7"/>
        <end position="107"/>
    </location>
</feature>